<organism evidence="5 6">
    <name type="scientific">Thiothrix lacustris</name>
    <dbReference type="NCBI Taxonomy" id="525917"/>
    <lineage>
        <taxon>Bacteria</taxon>
        <taxon>Pseudomonadati</taxon>
        <taxon>Pseudomonadota</taxon>
        <taxon>Gammaproteobacteria</taxon>
        <taxon>Thiotrichales</taxon>
        <taxon>Thiotrichaceae</taxon>
        <taxon>Thiothrix</taxon>
    </lineage>
</organism>
<dbReference type="AlphaFoldDB" id="A0A1Y1QBN0"/>
<accession>A0A1Y1QBN0</accession>
<dbReference type="Pfam" id="PF13458">
    <property type="entry name" value="Peripla_BP_6"/>
    <property type="match status" value="1"/>
</dbReference>
<keyword evidence="2 3" id="KW-0732">Signal</keyword>
<gene>
    <name evidence="5" type="ORF">BWK73_43580</name>
</gene>
<proteinExistence type="inferred from homology"/>
<evidence type="ECO:0000256" key="2">
    <source>
        <dbReference type="ARBA" id="ARBA00022729"/>
    </source>
</evidence>
<evidence type="ECO:0000256" key="3">
    <source>
        <dbReference type="SAM" id="SignalP"/>
    </source>
</evidence>
<dbReference type="InterPro" id="IPR028082">
    <property type="entry name" value="Peripla_BP_I"/>
</dbReference>
<evidence type="ECO:0000256" key="1">
    <source>
        <dbReference type="ARBA" id="ARBA00010062"/>
    </source>
</evidence>
<evidence type="ECO:0000259" key="4">
    <source>
        <dbReference type="Pfam" id="PF13458"/>
    </source>
</evidence>
<dbReference type="CDD" id="cd06327">
    <property type="entry name" value="PBP1_SBP-like"/>
    <property type="match status" value="1"/>
</dbReference>
<comment type="caution">
    <text evidence="5">The sequence shown here is derived from an EMBL/GenBank/DDBJ whole genome shotgun (WGS) entry which is preliminary data.</text>
</comment>
<dbReference type="InterPro" id="IPR051010">
    <property type="entry name" value="BCAA_transport"/>
</dbReference>
<reference evidence="5 6" key="1">
    <citation type="submission" date="2017-01" db="EMBL/GenBank/DDBJ databases">
        <title>Novel large sulfur bacteria in the metagenomes of groundwater-fed chemosynthetic microbial mats in the Lake Huron basin.</title>
        <authorList>
            <person name="Sharrar A.M."/>
            <person name="Flood B.E."/>
            <person name="Bailey J.V."/>
            <person name="Jones D.S."/>
            <person name="Biddanda B."/>
            <person name="Ruberg S.A."/>
            <person name="Marcus D.N."/>
            <person name="Dick G.J."/>
        </authorList>
    </citation>
    <scope>NUCLEOTIDE SEQUENCE [LARGE SCALE GENOMIC DNA]</scope>
    <source>
        <strain evidence="5">A8</strain>
    </source>
</reference>
<feature type="chain" id="PRO_5012033454" evidence="3">
    <location>
        <begin position="24"/>
        <end position="403"/>
    </location>
</feature>
<feature type="signal peptide" evidence="3">
    <location>
        <begin position="1"/>
        <end position="23"/>
    </location>
</feature>
<name>A0A1Y1QBN0_9GAMM</name>
<dbReference type="InterPro" id="IPR028081">
    <property type="entry name" value="Leu-bd"/>
</dbReference>
<evidence type="ECO:0000313" key="6">
    <source>
        <dbReference type="Proteomes" id="UP000192491"/>
    </source>
</evidence>
<dbReference type="Gene3D" id="3.40.50.2300">
    <property type="match status" value="2"/>
</dbReference>
<dbReference type="PANTHER" id="PTHR30483">
    <property type="entry name" value="LEUCINE-SPECIFIC-BINDING PROTEIN"/>
    <property type="match status" value="1"/>
</dbReference>
<dbReference type="PANTHER" id="PTHR30483:SF6">
    <property type="entry name" value="PERIPLASMIC BINDING PROTEIN OF ABC TRANSPORTER FOR NATURAL AMINO ACIDS"/>
    <property type="match status" value="1"/>
</dbReference>
<comment type="similarity">
    <text evidence="1">Belongs to the leucine-binding protein family.</text>
</comment>
<protein>
    <submittedName>
        <fullName evidence="5">ABC transporter permease</fullName>
    </submittedName>
</protein>
<dbReference type="EMBL" id="MTEJ01000511">
    <property type="protein sequence ID" value="OQX02173.1"/>
    <property type="molecule type" value="Genomic_DNA"/>
</dbReference>
<sequence>MSMKNVLLATAVAMALGMNGVSAAGISDDKVKIGVMADMGGTYADVCGKGCVTAVEMAVADFGGKVLDKPIEVISADDQNKPDIGSATASEWFAKEKVDAIGGIVASSVGLAVSKVATEAKKPLLISTAGSTALTSKACSPFNVHWTYDVAALANGTVKPLVAAGKKKWFFITADYEFGNALEKVATGVIEKNEGKVLGAVKVPLGTTDFSSYILQAQSSGADAIAFANAGKDFVNSLKASHEFGLDKTATMVGLLVFASDVQAIDPAVIGDMRLTTGFYGEMDDKTKEWAKRYKEKFGKTPGMGQAGAYSSTMHYLNAVKEAGTDEGEAVMAKMKSAKPDDFFARNASLRADGRMVHDMYQVRVKKADERKSDDDIFEIEKTLAGDEVFLPMVPECDFSAKK</sequence>
<feature type="domain" description="Leucine-binding protein" evidence="4">
    <location>
        <begin position="30"/>
        <end position="368"/>
    </location>
</feature>
<evidence type="ECO:0000313" key="5">
    <source>
        <dbReference type="EMBL" id="OQX02173.1"/>
    </source>
</evidence>
<dbReference type="Proteomes" id="UP000192491">
    <property type="component" value="Unassembled WGS sequence"/>
</dbReference>
<dbReference type="SUPFAM" id="SSF53822">
    <property type="entry name" value="Periplasmic binding protein-like I"/>
    <property type="match status" value="1"/>
</dbReference>